<gene>
    <name evidence="1" type="ORF">LCGC14_2729600</name>
</gene>
<evidence type="ECO:0000313" key="1">
    <source>
        <dbReference type="EMBL" id="KKK89788.1"/>
    </source>
</evidence>
<proteinExistence type="predicted"/>
<dbReference type="EMBL" id="LAZR01049378">
    <property type="protein sequence ID" value="KKK89788.1"/>
    <property type="molecule type" value="Genomic_DNA"/>
</dbReference>
<organism evidence="1">
    <name type="scientific">marine sediment metagenome</name>
    <dbReference type="NCBI Taxonomy" id="412755"/>
    <lineage>
        <taxon>unclassified sequences</taxon>
        <taxon>metagenomes</taxon>
        <taxon>ecological metagenomes</taxon>
    </lineage>
</organism>
<name>A0A0F8Z7T7_9ZZZZ</name>
<sequence>MGTIKNEFEELRDRINTRRWQVKGESWNESCAAEMYSIYKRVRGDGRKDLLDEIVEYLEGAAEQCRLHYPQHTQAYRMASTVVARLLDEEAKR</sequence>
<dbReference type="AlphaFoldDB" id="A0A0F8Z7T7"/>
<comment type="caution">
    <text evidence="1">The sequence shown here is derived from an EMBL/GenBank/DDBJ whole genome shotgun (WGS) entry which is preliminary data.</text>
</comment>
<protein>
    <submittedName>
        <fullName evidence="1">Uncharacterized protein</fullName>
    </submittedName>
</protein>
<reference evidence="1" key="1">
    <citation type="journal article" date="2015" name="Nature">
        <title>Complex archaea that bridge the gap between prokaryotes and eukaryotes.</title>
        <authorList>
            <person name="Spang A."/>
            <person name="Saw J.H."/>
            <person name="Jorgensen S.L."/>
            <person name="Zaremba-Niedzwiedzka K."/>
            <person name="Martijn J."/>
            <person name="Lind A.E."/>
            <person name="van Eijk R."/>
            <person name="Schleper C."/>
            <person name="Guy L."/>
            <person name="Ettema T.J."/>
        </authorList>
    </citation>
    <scope>NUCLEOTIDE SEQUENCE</scope>
</reference>
<accession>A0A0F8Z7T7</accession>